<dbReference type="PANTHER" id="PTHR43004">
    <property type="entry name" value="TRK SYSTEM POTASSIUM UPTAKE PROTEIN"/>
    <property type="match status" value="1"/>
</dbReference>
<dbReference type="Pfam" id="PF01494">
    <property type="entry name" value="FAD_binding_3"/>
    <property type="match status" value="1"/>
</dbReference>
<evidence type="ECO:0000256" key="2">
    <source>
        <dbReference type="ARBA" id="ARBA00022827"/>
    </source>
</evidence>
<dbReference type="RefSeq" id="WP_191075075.1">
    <property type="nucleotide sequence ID" value="NZ_JACTAG010000001.1"/>
</dbReference>
<organism evidence="4 5">
    <name type="scientific">Sulfitobacter aestuariivivens</name>
    <dbReference type="NCBI Taxonomy" id="2766981"/>
    <lineage>
        <taxon>Bacteria</taxon>
        <taxon>Pseudomonadati</taxon>
        <taxon>Pseudomonadota</taxon>
        <taxon>Alphaproteobacteria</taxon>
        <taxon>Rhodobacterales</taxon>
        <taxon>Roseobacteraceae</taxon>
        <taxon>Sulfitobacter</taxon>
    </lineage>
</organism>
<evidence type="ECO:0000259" key="3">
    <source>
        <dbReference type="Pfam" id="PF01494"/>
    </source>
</evidence>
<dbReference type="PRINTS" id="PR00420">
    <property type="entry name" value="RNGMNOXGNASE"/>
</dbReference>
<dbReference type="Gene3D" id="3.40.30.120">
    <property type="match status" value="1"/>
</dbReference>
<dbReference type="Proteomes" id="UP000635142">
    <property type="component" value="Unassembled WGS sequence"/>
</dbReference>
<accession>A0A927D7G4</accession>
<dbReference type="Gene3D" id="3.50.50.60">
    <property type="entry name" value="FAD/NAD(P)-binding domain"/>
    <property type="match status" value="1"/>
</dbReference>
<feature type="domain" description="FAD-binding" evidence="3">
    <location>
        <begin position="5"/>
        <end position="370"/>
    </location>
</feature>
<evidence type="ECO:0000313" key="4">
    <source>
        <dbReference type="EMBL" id="MBD3664171.1"/>
    </source>
</evidence>
<keyword evidence="2" id="KW-0274">FAD</keyword>
<keyword evidence="1" id="KW-0285">Flavoprotein</keyword>
<comment type="caution">
    <text evidence="4">The sequence shown here is derived from an EMBL/GenBank/DDBJ whole genome shotgun (WGS) entry which is preliminary data.</text>
</comment>
<keyword evidence="4" id="KW-0503">Monooxygenase</keyword>
<gene>
    <name evidence="4" type="ORF">H9Q16_09580</name>
</gene>
<dbReference type="AlphaFoldDB" id="A0A927D7G4"/>
<protein>
    <submittedName>
        <fullName evidence="4">FAD-dependent monooxygenase</fullName>
    </submittedName>
</protein>
<name>A0A927D7G4_9RHOB</name>
<keyword evidence="4" id="KW-0560">Oxidoreductase</keyword>
<evidence type="ECO:0000313" key="5">
    <source>
        <dbReference type="Proteomes" id="UP000635142"/>
    </source>
</evidence>
<dbReference type="InterPro" id="IPR050641">
    <property type="entry name" value="RIFMO-like"/>
</dbReference>
<dbReference type="GO" id="GO:0016709">
    <property type="term" value="F:oxidoreductase activity, acting on paired donors, with incorporation or reduction of molecular oxygen, NAD(P)H as one donor, and incorporation of one atom of oxygen"/>
    <property type="evidence" value="ECO:0007669"/>
    <property type="project" value="UniProtKB-ARBA"/>
</dbReference>
<dbReference type="Gene3D" id="3.30.9.10">
    <property type="entry name" value="D-Amino Acid Oxidase, subunit A, domain 2"/>
    <property type="match status" value="1"/>
</dbReference>
<dbReference type="InterPro" id="IPR002938">
    <property type="entry name" value="FAD-bd"/>
</dbReference>
<keyword evidence="5" id="KW-1185">Reference proteome</keyword>
<dbReference type="InterPro" id="IPR036188">
    <property type="entry name" value="FAD/NAD-bd_sf"/>
</dbReference>
<dbReference type="Pfam" id="PF21274">
    <property type="entry name" value="Rng_hyd_C"/>
    <property type="match status" value="1"/>
</dbReference>
<reference evidence="4" key="1">
    <citation type="submission" date="2020-08" db="EMBL/GenBank/DDBJ databases">
        <title>Sulfitobacter aestuariivivens sp. nov., isolated from a tidal flat.</title>
        <authorList>
            <person name="Park S."/>
            <person name="Yoon J.-H."/>
        </authorList>
    </citation>
    <scope>NUCLEOTIDE SEQUENCE</scope>
    <source>
        <strain evidence="4">TSTF-M16</strain>
    </source>
</reference>
<dbReference type="SUPFAM" id="SSF51905">
    <property type="entry name" value="FAD/NAD(P)-binding domain"/>
    <property type="match status" value="1"/>
</dbReference>
<dbReference type="PANTHER" id="PTHR43004:SF8">
    <property type="entry name" value="FAD-BINDING DOMAIN-CONTAINING PROTEIN-RELATED"/>
    <property type="match status" value="1"/>
</dbReference>
<sequence>MARIETDVLIIGTGPAGSATAALLSSYGIENMAVNRYRWLANTPRAHITNQRTMEVLRDLGQSVEDEAYLFAADQELMGENVFCESLAGEEIGRLKSWGNHPLSKAEHLLSSPTMMNDLPQTFMEPLLFKTACSRGTQARMSTEYLSHVQDADGVTTTCLDRLSGEEVTIRSKFLVGADGGNSLVAQHIETPFEGQMGVGGSMNIVFRADLSKYVAHRPSVLYWVMQPGSNVGGIGMGLVRMVRPWNEWLIVWGYDINAPAPEVDEAMATQVARQLVGDPELEIELLSANTWTVNNMYATHMQKDRVFIMGDAAHRHPPSNGLGSNTSIQDSFNLAWKLAAVIKGQAGEALLDSYSSERTPVAKQIVTRANQSIEEFGPIFESLGMAEGGDPEVIQQNLEARCNATADAEKQRTAIREAIAFKKYEFDAHGVEMNQRYRSDAIETDGQAEPAFAQDAELHYQPTTWPGARVPHVWLYDHDTGQRVSTLDLCGQGRFTILTGIGGEPWADAAAKINDALGLEIEVHIIGPRQPIADHSGDWARASEISDSGCILVRPDHHVAWRIKGLPDNPQAELHRVMRKVLSIQ</sequence>
<proteinExistence type="predicted"/>
<dbReference type="GO" id="GO:0071949">
    <property type="term" value="F:FAD binding"/>
    <property type="evidence" value="ECO:0007669"/>
    <property type="project" value="InterPro"/>
</dbReference>
<evidence type="ECO:0000256" key="1">
    <source>
        <dbReference type="ARBA" id="ARBA00022630"/>
    </source>
</evidence>
<dbReference type="EMBL" id="JACTAG010000001">
    <property type="protein sequence ID" value="MBD3664171.1"/>
    <property type="molecule type" value="Genomic_DNA"/>
</dbReference>